<proteinExistence type="inferred from homology"/>
<keyword evidence="10" id="KW-0472">Membrane</keyword>
<dbReference type="SUPFAM" id="SSF47473">
    <property type="entry name" value="EF-hand"/>
    <property type="match status" value="2"/>
</dbReference>
<evidence type="ECO:0000259" key="12">
    <source>
        <dbReference type="PROSITE" id="PS50222"/>
    </source>
</evidence>
<evidence type="ECO:0000256" key="8">
    <source>
        <dbReference type="ARBA" id="ARBA00022946"/>
    </source>
</evidence>
<evidence type="ECO:0000256" key="4">
    <source>
        <dbReference type="ARBA" id="ARBA00022692"/>
    </source>
</evidence>
<dbReference type="Gene3D" id="1.50.40.10">
    <property type="entry name" value="Mitochondrial carrier domain"/>
    <property type="match status" value="1"/>
</dbReference>
<keyword evidence="4" id="KW-0812">Transmembrane</keyword>
<keyword evidence="5" id="KW-0479">Metal-binding</keyword>
<evidence type="ECO:0000256" key="1">
    <source>
        <dbReference type="ARBA" id="ARBA00004448"/>
    </source>
</evidence>
<sequence>MTDLLVIMDSCERASKEELEKIFTKYATVERDGEFFMTHEDFVCHYLQLADVNCQPQTKLVLARVADTTRNGLISVSEFRAFESLLTSPDSVSQLAFKLFDIDSKGSISFANFKLVLSLTTVHNAAPFDFNCPLVKQYFGSKRDRHLDYHDFTQLLQSLPTEHARQVFSAADASDSGSIPALNFVELMMRIRKYRMSPYVQENLLSVAGGGHTRNVSYPYFKGFNQFLGNLDILQRVVTVATRNTGSATHSQLLREARRYGQVTPLQVALLYQLCDLEHRRGVITVADFRKLLPRPSFDVYPPVSMATNTTDSSGQAQEVPLFLKSLEPVYRFSLGSIAGGLLPQLVGVSPEKAIKLTMNDTMRDYLREKDGSLPLWKECVAGGSGGASQVIFTNPIEIVKIRLQVAGEMTETAKLGATTVVRDLGFFGLYKVSPLYHTFQHIIAHNLNTNGAEEISEVKFVFCVAIKKLLLGKDNVFERYPYFRGVHRKVPL</sequence>
<dbReference type="Pfam" id="PF00153">
    <property type="entry name" value="Mito_carr"/>
    <property type="match status" value="1"/>
</dbReference>
<comment type="similarity">
    <text evidence="11">Belongs to the MICU1 family. MICU1 subfamily.</text>
</comment>
<evidence type="ECO:0000256" key="5">
    <source>
        <dbReference type="ARBA" id="ARBA00022723"/>
    </source>
</evidence>
<dbReference type="PANTHER" id="PTHR12294">
    <property type="entry name" value="EF HAND DOMAIN FAMILY A1,A2-RELATED"/>
    <property type="match status" value="1"/>
</dbReference>
<comment type="caution">
    <text evidence="13">The sequence shown here is derived from an EMBL/GenBank/DDBJ whole genome shotgun (WGS) entry which is preliminary data.</text>
</comment>
<dbReference type="SUPFAM" id="SSF103506">
    <property type="entry name" value="Mitochondrial carrier"/>
    <property type="match status" value="1"/>
</dbReference>
<dbReference type="Pfam" id="PF13202">
    <property type="entry name" value="EF-hand_5"/>
    <property type="match status" value="1"/>
</dbReference>
<dbReference type="GO" id="GO:0005509">
    <property type="term" value="F:calcium ion binding"/>
    <property type="evidence" value="ECO:0007669"/>
    <property type="project" value="InterPro"/>
</dbReference>
<evidence type="ECO:0000256" key="9">
    <source>
        <dbReference type="ARBA" id="ARBA00023128"/>
    </source>
</evidence>
<keyword evidence="9" id="KW-0496">Mitochondrion</keyword>
<dbReference type="Gene3D" id="1.10.238.10">
    <property type="entry name" value="EF-hand"/>
    <property type="match status" value="2"/>
</dbReference>
<name>A0AA35U2H4_GEOBA</name>
<dbReference type="InterPro" id="IPR011992">
    <property type="entry name" value="EF-hand-dom_pair"/>
</dbReference>
<dbReference type="Proteomes" id="UP001174909">
    <property type="component" value="Unassembled WGS sequence"/>
</dbReference>
<evidence type="ECO:0000256" key="6">
    <source>
        <dbReference type="ARBA" id="ARBA00022737"/>
    </source>
</evidence>
<dbReference type="PANTHER" id="PTHR12294:SF1">
    <property type="entry name" value="CALCIUM UPTAKE PROTEIN 1, MITOCHONDRIAL"/>
    <property type="match status" value="1"/>
</dbReference>
<keyword evidence="6" id="KW-0677">Repeat</keyword>
<keyword evidence="7" id="KW-0999">Mitochondrion inner membrane</keyword>
<organism evidence="13 14">
    <name type="scientific">Geodia barretti</name>
    <name type="common">Barrett's horny sponge</name>
    <dbReference type="NCBI Taxonomy" id="519541"/>
    <lineage>
        <taxon>Eukaryota</taxon>
        <taxon>Metazoa</taxon>
        <taxon>Porifera</taxon>
        <taxon>Demospongiae</taxon>
        <taxon>Heteroscleromorpha</taxon>
        <taxon>Tetractinellida</taxon>
        <taxon>Astrophorina</taxon>
        <taxon>Geodiidae</taxon>
        <taxon>Geodia</taxon>
    </lineage>
</organism>
<comment type="similarity">
    <text evidence="3">Belongs to the mitochondrial carrier (TC 2.A.29) family.</text>
</comment>
<dbReference type="AlphaFoldDB" id="A0AA35U2H4"/>
<evidence type="ECO:0000256" key="10">
    <source>
        <dbReference type="ARBA" id="ARBA00023136"/>
    </source>
</evidence>
<dbReference type="GO" id="GO:0036444">
    <property type="term" value="P:calcium import into the mitochondrion"/>
    <property type="evidence" value="ECO:0007669"/>
    <property type="project" value="TreeGrafter"/>
</dbReference>
<evidence type="ECO:0000256" key="11">
    <source>
        <dbReference type="ARBA" id="ARBA00038333"/>
    </source>
</evidence>
<feature type="domain" description="EF-hand" evidence="12">
    <location>
        <begin position="88"/>
        <end position="123"/>
    </location>
</feature>
<dbReference type="GO" id="GO:1990246">
    <property type="term" value="C:uniplex complex"/>
    <property type="evidence" value="ECO:0007669"/>
    <property type="project" value="TreeGrafter"/>
</dbReference>
<gene>
    <name evidence="13" type="ORF">GBAR_LOCUS31688</name>
</gene>
<evidence type="ECO:0000256" key="2">
    <source>
        <dbReference type="ARBA" id="ARBA00004569"/>
    </source>
</evidence>
<dbReference type="PROSITE" id="PS50222">
    <property type="entry name" value="EF_HAND_2"/>
    <property type="match status" value="1"/>
</dbReference>
<dbReference type="InterPro" id="IPR018108">
    <property type="entry name" value="MCP_transmembrane"/>
</dbReference>
<evidence type="ECO:0000313" key="13">
    <source>
        <dbReference type="EMBL" id="CAI8058292.1"/>
    </source>
</evidence>
<keyword evidence="8" id="KW-0809">Transit peptide</keyword>
<protein>
    <submittedName>
        <fullName evidence="13">Calcium-binding mitochondrial carrier protein Aralar1</fullName>
    </submittedName>
</protein>
<dbReference type="GO" id="GO:0005758">
    <property type="term" value="C:mitochondrial intermembrane space"/>
    <property type="evidence" value="ECO:0007669"/>
    <property type="project" value="UniProtKB-SubCell"/>
</dbReference>
<dbReference type="InterPro" id="IPR023395">
    <property type="entry name" value="MCP_dom_sf"/>
</dbReference>
<keyword evidence="14" id="KW-1185">Reference proteome</keyword>
<evidence type="ECO:0000313" key="14">
    <source>
        <dbReference type="Proteomes" id="UP001174909"/>
    </source>
</evidence>
<evidence type="ECO:0000256" key="7">
    <source>
        <dbReference type="ARBA" id="ARBA00022792"/>
    </source>
</evidence>
<dbReference type="InterPro" id="IPR039800">
    <property type="entry name" value="MICU1/2/3"/>
</dbReference>
<comment type="subcellular location">
    <subcellularLocation>
        <location evidence="1">Mitochondrion inner membrane</location>
        <topology evidence="1">Multi-pass membrane protein</topology>
    </subcellularLocation>
    <subcellularLocation>
        <location evidence="2">Mitochondrion intermembrane space</location>
    </subcellularLocation>
</comment>
<dbReference type="GO" id="GO:0051560">
    <property type="term" value="P:mitochondrial calcium ion homeostasis"/>
    <property type="evidence" value="ECO:0007669"/>
    <property type="project" value="TreeGrafter"/>
</dbReference>
<accession>A0AA35U2H4</accession>
<reference evidence="13" key="1">
    <citation type="submission" date="2023-03" db="EMBL/GenBank/DDBJ databases">
        <authorList>
            <person name="Steffen K."/>
            <person name="Cardenas P."/>
        </authorList>
    </citation>
    <scope>NUCLEOTIDE SEQUENCE</scope>
</reference>
<dbReference type="EMBL" id="CASHTH010004500">
    <property type="protein sequence ID" value="CAI8058292.1"/>
    <property type="molecule type" value="Genomic_DNA"/>
</dbReference>
<evidence type="ECO:0000256" key="3">
    <source>
        <dbReference type="ARBA" id="ARBA00006375"/>
    </source>
</evidence>
<dbReference type="InterPro" id="IPR002048">
    <property type="entry name" value="EF_hand_dom"/>
</dbReference>